<evidence type="ECO:0000256" key="4">
    <source>
        <dbReference type="ARBA" id="ARBA00022989"/>
    </source>
</evidence>
<dbReference type="InterPro" id="IPR050638">
    <property type="entry name" value="AA-Vitamin_Transporters"/>
</dbReference>
<evidence type="ECO:0000256" key="1">
    <source>
        <dbReference type="ARBA" id="ARBA00004141"/>
    </source>
</evidence>
<evidence type="ECO:0000256" key="5">
    <source>
        <dbReference type="ARBA" id="ARBA00023136"/>
    </source>
</evidence>
<evidence type="ECO:0000313" key="9">
    <source>
        <dbReference type="Proteomes" id="UP000660380"/>
    </source>
</evidence>
<feature type="transmembrane region" description="Helical" evidence="6">
    <location>
        <begin position="295"/>
        <end position="312"/>
    </location>
</feature>
<evidence type="ECO:0000256" key="6">
    <source>
        <dbReference type="SAM" id="Phobius"/>
    </source>
</evidence>
<evidence type="ECO:0000256" key="3">
    <source>
        <dbReference type="ARBA" id="ARBA00022692"/>
    </source>
</evidence>
<dbReference type="EMBL" id="JACJTA010000053">
    <property type="protein sequence ID" value="MBD2607022.1"/>
    <property type="molecule type" value="Genomic_DNA"/>
</dbReference>
<feature type="domain" description="EamA" evidence="7">
    <location>
        <begin position="180"/>
        <end position="312"/>
    </location>
</feature>
<accession>A0ABR8GU50</accession>
<gene>
    <name evidence="8" type="ORF">H6G81_21450</name>
</gene>
<dbReference type="Proteomes" id="UP000660380">
    <property type="component" value="Unassembled WGS sequence"/>
</dbReference>
<dbReference type="PANTHER" id="PTHR32322:SF2">
    <property type="entry name" value="EAMA DOMAIN-CONTAINING PROTEIN"/>
    <property type="match status" value="1"/>
</dbReference>
<evidence type="ECO:0000259" key="7">
    <source>
        <dbReference type="Pfam" id="PF00892"/>
    </source>
</evidence>
<feature type="domain" description="EamA" evidence="7">
    <location>
        <begin position="23"/>
        <end position="166"/>
    </location>
</feature>
<dbReference type="InterPro" id="IPR000620">
    <property type="entry name" value="EamA_dom"/>
</dbReference>
<dbReference type="InterPro" id="IPR037185">
    <property type="entry name" value="EmrE-like"/>
</dbReference>
<evidence type="ECO:0000256" key="2">
    <source>
        <dbReference type="ARBA" id="ARBA00007362"/>
    </source>
</evidence>
<dbReference type="PANTHER" id="PTHR32322">
    <property type="entry name" value="INNER MEMBRANE TRANSPORTER"/>
    <property type="match status" value="1"/>
</dbReference>
<feature type="transmembrane region" description="Helical" evidence="6">
    <location>
        <begin position="241"/>
        <end position="262"/>
    </location>
</feature>
<feature type="transmembrane region" description="Helical" evidence="6">
    <location>
        <begin position="180"/>
        <end position="198"/>
    </location>
</feature>
<evidence type="ECO:0000313" key="8">
    <source>
        <dbReference type="EMBL" id="MBD2607022.1"/>
    </source>
</evidence>
<sequence length="330" mass="35976">MLSNVSDRIKALYVSLSSARNLALLALVVVCFVGSLSPICVKWSEKEISAIATVFDRFLFGFLVFSAIDVAKELRSSKLTENEKSQSVPSISLEIVLLLLGAGFCAVGHQVSWAVSLYLTNIGNSALLHSLAPLFTALFAWLFFKQRFERQFLLGMAVAIGGVISIGVGDFQLTGTKLQGDGLALLSAVFFAGYLTMIEELRIHMSASSILLWRCLLGALLMLPIFMFSSERIIPLSVSGWLAIACLTTTFAIVHWLLAFSLVSLSSTFVGVVVLLEPFLSSIQAWLFFSENLTAVDSISFVVVIVGVYLAIRADKKSQEPELKKPCIET</sequence>
<reference evidence="8 9" key="1">
    <citation type="journal article" date="2020" name="ISME J.">
        <title>Comparative genomics reveals insights into cyanobacterial evolution and habitat adaptation.</title>
        <authorList>
            <person name="Chen M.Y."/>
            <person name="Teng W.K."/>
            <person name="Zhao L."/>
            <person name="Hu C.X."/>
            <person name="Zhou Y.K."/>
            <person name="Han B.P."/>
            <person name="Song L.R."/>
            <person name="Shu W.S."/>
        </authorList>
    </citation>
    <scope>NUCLEOTIDE SEQUENCE [LARGE SCALE GENOMIC DNA]</scope>
    <source>
        <strain evidence="8 9">FACHB-248</strain>
    </source>
</reference>
<keyword evidence="4 6" id="KW-1133">Transmembrane helix</keyword>
<comment type="caution">
    <text evidence="8">The sequence shown here is derived from an EMBL/GenBank/DDBJ whole genome shotgun (WGS) entry which is preliminary data.</text>
</comment>
<protein>
    <submittedName>
        <fullName evidence="8">DMT family transporter</fullName>
    </submittedName>
</protein>
<dbReference type="SUPFAM" id="SSF103481">
    <property type="entry name" value="Multidrug resistance efflux transporter EmrE"/>
    <property type="match status" value="2"/>
</dbReference>
<feature type="transmembrane region" description="Helical" evidence="6">
    <location>
        <begin position="126"/>
        <end position="144"/>
    </location>
</feature>
<comment type="similarity">
    <text evidence="2">Belongs to the EamA transporter family.</text>
</comment>
<keyword evidence="5 6" id="KW-0472">Membrane</keyword>
<comment type="subcellular location">
    <subcellularLocation>
        <location evidence="1">Membrane</location>
        <topology evidence="1">Multi-pass membrane protein</topology>
    </subcellularLocation>
</comment>
<organism evidence="8 9">
    <name type="scientific">Scytonema hofmannii FACHB-248</name>
    <dbReference type="NCBI Taxonomy" id="1842502"/>
    <lineage>
        <taxon>Bacteria</taxon>
        <taxon>Bacillati</taxon>
        <taxon>Cyanobacteriota</taxon>
        <taxon>Cyanophyceae</taxon>
        <taxon>Nostocales</taxon>
        <taxon>Scytonemataceae</taxon>
        <taxon>Scytonema</taxon>
    </lineage>
</organism>
<proteinExistence type="inferred from homology"/>
<name>A0ABR8GU50_9CYAN</name>
<dbReference type="RefSeq" id="WP_051502814.1">
    <property type="nucleotide sequence ID" value="NZ_JACJTA010000053.1"/>
</dbReference>
<feature type="transmembrane region" description="Helical" evidence="6">
    <location>
        <begin position="269"/>
        <end position="289"/>
    </location>
</feature>
<feature type="transmembrane region" description="Helical" evidence="6">
    <location>
        <begin position="91"/>
        <end position="114"/>
    </location>
</feature>
<feature type="transmembrane region" description="Helical" evidence="6">
    <location>
        <begin position="151"/>
        <end position="168"/>
    </location>
</feature>
<dbReference type="Pfam" id="PF00892">
    <property type="entry name" value="EamA"/>
    <property type="match status" value="2"/>
</dbReference>
<feature type="transmembrane region" description="Helical" evidence="6">
    <location>
        <begin position="48"/>
        <end position="70"/>
    </location>
</feature>
<feature type="transmembrane region" description="Helical" evidence="6">
    <location>
        <begin position="210"/>
        <end position="229"/>
    </location>
</feature>
<keyword evidence="9" id="KW-1185">Reference proteome</keyword>
<keyword evidence="3 6" id="KW-0812">Transmembrane</keyword>